<dbReference type="PANTHER" id="PTHR34299:SF1">
    <property type="entry name" value="DIACYLGLYCEROL KINASE"/>
    <property type="match status" value="1"/>
</dbReference>
<feature type="binding site" evidence="18">
    <location>
        <position position="29"/>
    </location>
    <ligand>
        <name>a divalent metal cation</name>
        <dbReference type="ChEBI" id="CHEBI:60240"/>
    </ligand>
</feature>
<evidence type="ECO:0000256" key="7">
    <source>
        <dbReference type="ARBA" id="ARBA00022741"/>
    </source>
</evidence>
<keyword evidence="12 19" id="KW-0472">Membrane</keyword>
<dbReference type="Gene3D" id="1.10.287.3610">
    <property type="match status" value="1"/>
</dbReference>
<accession>A0A380CU15</accession>
<dbReference type="GO" id="GO:0008654">
    <property type="term" value="P:phospholipid biosynthetic process"/>
    <property type="evidence" value="ECO:0007669"/>
    <property type="project" value="UniProtKB-KW"/>
</dbReference>
<keyword evidence="18" id="KW-0479">Metal-binding</keyword>
<keyword evidence="8 20" id="KW-0418">Kinase</keyword>
<feature type="transmembrane region" description="Helical" evidence="19">
    <location>
        <begin position="56"/>
        <end position="76"/>
    </location>
</feature>
<feature type="binding site" evidence="17">
    <location>
        <position position="77"/>
    </location>
    <ligand>
        <name>ATP</name>
        <dbReference type="ChEBI" id="CHEBI:30616"/>
    </ligand>
</feature>
<evidence type="ECO:0000256" key="12">
    <source>
        <dbReference type="ARBA" id="ARBA00023136"/>
    </source>
</evidence>
<name>A0A380CU15_SPHSI</name>
<organism evidence="20 21">
    <name type="scientific">Sphingobacterium spiritivorum</name>
    <name type="common">Flavobacterium spiritivorum</name>
    <dbReference type="NCBI Taxonomy" id="258"/>
    <lineage>
        <taxon>Bacteria</taxon>
        <taxon>Pseudomonadati</taxon>
        <taxon>Bacteroidota</taxon>
        <taxon>Sphingobacteriia</taxon>
        <taxon>Sphingobacteriales</taxon>
        <taxon>Sphingobacteriaceae</taxon>
        <taxon>Sphingobacterium</taxon>
    </lineage>
</organism>
<dbReference type="CDD" id="cd14265">
    <property type="entry name" value="UDPK_IM_like"/>
    <property type="match status" value="1"/>
</dbReference>
<dbReference type="PANTHER" id="PTHR34299">
    <property type="entry name" value="DIACYLGLYCEROL KINASE"/>
    <property type="match status" value="1"/>
</dbReference>
<evidence type="ECO:0000256" key="10">
    <source>
        <dbReference type="ARBA" id="ARBA00022989"/>
    </source>
</evidence>
<dbReference type="GO" id="GO:0005524">
    <property type="term" value="F:ATP binding"/>
    <property type="evidence" value="ECO:0007669"/>
    <property type="project" value="UniProtKB-KW"/>
</dbReference>
<keyword evidence="7 17" id="KW-0547">Nucleotide-binding</keyword>
<dbReference type="Proteomes" id="UP000254893">
    <property type="component" value="Unassembled WGS sequence"/>
</dbReference>
<evidence type="ECO:0000256" key="19">
    <source>
        <dbReference type="SAM" id="Phobius"/>
    </source>
</evidence>
<evidence type="ECO:0000256" key="5">
    <source>
        <dbReference type="ARBA" id="ARBA00022679"/>
    </source>
</evidence>
<evidence type="ECO:0000256" key="17">
    <source>
        <dbReference type="PIRSR" id="PIRSR600829-3"/>
    </source>
</evidence>
<keyword evidence="5 20" id="KW-0808">Transferase</keyword>
<keyword evidence="4" id="KW-0444">Lipid biosynthesis</keyword>
<feature type="binding site" evidence="17">
    <location>
        <begin position="86"/>
        <end position="88"/>
    </location>
    <ligand>
        <name>ATP</name>
        <dbReference type="ChEBI" id="CHEBI:30616"/>
    </ligand>
</feature>
<keyword evidence="11" id="KW-0443">Lipid metabolism</keyword>
<dbReference type="GO" id="GO:0005886">
    <property type="term" value="C:plasma membrane"/>
    <property type="evidence" value="ECO:0007669"/>
    <property type="project" value="UniProtKB-SubCell"/>
</dbReference>
<evidence type="ECO:0000256" key="13">
    <source>
        <dbReference type="ARBA" id="ARBA00023209"/>
    </source>
</evidence>
<comment type="similarity">
    <text evidence="2">Belongs to the bacterial diacylglycerol kinase family.</text>
</comment>
<keyword evidence="18" id="KW-0460">Magnesium</keyword>
<evidence type="ECO:0000256" key="8">
    <source>
        <dbReference type="ARBA" id="ARBA00022777"/>
    </source>
</evidence>
<dbReference type="EMBL" id="UGYW01000002">
    <property type="protein sequence ID" value="SUJ28384.1"/>
    <property type="molecule type" value="Genomic_DNA"/>
</dbReference>
<keyword evidence="14" id="KW-1208">Phospholipid metabolism</keyword>
<comment type="subcellular location">
    <subcellularLocation>
        <location evidence="1">Cell membrane</location>
        <topology evidence="1">Multi-pass membrane protein</topology>
    </subcellularLocation>
</comment>
<evidence type="ECO:0000256" key="3">
    <source>
        <dbReference type="ARBA" id="ARBA00022475"/>
    </source>
</evidence>
<evidence type="ECO:0000256" key="16">
    <source>
        <dbReference type="PIRSR" id="PIRSR600829-2"/>
    </source>
</evidence>
<evidence type="ECO:0000256" key="15">
    <source>
        <dbReference type="PIRSR" id="PIRSR600829-1"/>
    </source>
</evidence>
<keyword evidence="6 19" id="KW-0812">Transmembrane</keyword>
<dbReference type="Pfam" id="PF01219">
    <property type="entry name" value="DAGK_prokar"/>
    <property type="match status" value="1"/>
</dbReference>
<dbReference type="InterPro" id="IPR033717">
    <property type="entry name" value="UDPK"/>
</dbReference>
<dbReference type="GO" id="GO:0036433">
    <property type="term" value="F:di-trans, poly-cis-undecaprenol kinase activity"/>
    <property type="evidence" value="ECO:0007669"/>
    <property type="project" value="UniProtKB-EC"/>
</dbReference>
<evidence type="ECO:0000256" key="9">
    <source>
        <dbReference type="ARBA" id="ARBA00022840"/>
    </source>
</evidence>
<evidence type="ECO:0000256" key="18">
    <source>
        <dbReference type="PIRSR" id="PIRSR600829-4"/>
    </source>
</evidence>
<protein>
    <submittedName>
        <fullName evidence="20">Undecaprenol kinase</fullName>
        <ecNumber evidence="20">2.7.1.66</ecNumber>
    </submittedName>
</protein>
<evidence type="ECO:0000256" key="2">
    <source>
        <dbReference type="ARBA" id="ARBA00005967"/>
    </source>
</evidence>
<evidence type="ECO:0000313" key="21">
    <source>
        <dbReference type="Proteomes" id="UP000254893"/>
    </source>
</evidence>
<comment type="cofactor">
    <cofactor evidence="18">
        <name>Mg(2+)</name>
        <dbReference type="ChEBI" id="CHEBI:18420"/>
    </cofactor>
    <text evidence="18">Mn(2+), Zn(2+), Cd(2+) and Co(2+) support activity to lesser extents.</text>
</comment>
<keyword evidence="10 19" id="KW-1133">Transmembrane helix</keyword>
<feature type="active site" description="Proton acceptor" evidence="15">
    <location>
        <position position="70"/>
    </location>
</feature>
<evidence type="ECO:0000256" key="4">
    <source>
        <dbReference type="ARBA" id="ARBA00022516"/>
    </source>
</evidence>
<feature type="transmembrane region" description="Helical" evidence="19">
    <location>
        <begin position="97"/>
        <end position="118"/>
    </location>
</feature>
<evidence type="ECO:0000256" key="11">
    <source>
        <dbReference type="ARBA" id="ARBA00023098"/>
    </source>
</evidence>
<keyword evidence="13" id="KW-0594">Phospholipid biosynthesis</keyword>
<dbReference type="AlphaFoldDB" id="A0A380CU15"/>
<evidence type="ECO:0000256" key="1">
    <source>
        <dbReference type="ARBA" id="ARBA00004651"/>
    </source>
</evidence>
<feature type="binding site" evidence="17">
    <location>
        <position position="29"/>
    </location>
    <ligand>
        <name>ATP</name>
        <dbReference type="ChEBI" id="CHEBI:30616"/>
    </ligand>
</feature>
<keyword evidence="3" id="KW-1003">Cell membrane</keyword>
<dbReference type="GO" id="GO:0046872">
    <property type="term" value="F:metal ion binding"/>
    <property type="evidence" value="ECO:0007669"/>
    <property type="project" value="UniProtKB-KW"/>
</dbReference>
<evidence type="ECO:0000256" key="14">
    <source>
        <dbReference type="ARBA" id="ARBA00023264"/>
    </source>
</evidence>
<feature type="binding site" evidence="18">
    <location>
        <position position="77"/>
    </location>
    <ligand>
        <name>a divalent metal cation</name>
        <dbReference type="ChEBI" id="CHEBI:60240"/>
    </ligand>
</feature>
<dbReference type="InterPro" id="IPR000829">
    <property type="entry name" value="DAGK"/>
</dbReference>
<feature type="binding site" evidence="17">
    <location>
        <position position="17"/>
    </location>
    <ligand>
        <name>ATP</name>
        <dbReference type="ChEBI" id="CHEBI:30616"/>
    </ligand>
</feature>
<dbReference type="InterPro" id="IPR036945">
    <property type="entry name" value="DAGK_sf"/>
</dbReference>
<dbReference type="EC" id="2.7.1.66" evidence="20"/>
<proteinExistence type="inferred from homology"/>
<feature type="transmembrane region" description="Helical" evidence="19">
    <location>
        <begin position="32"/>
        <end position="50"/>
    </location>
</feature>
<dbReference type="RefSeq" id="WP_115171585.1">
    <property type="nucleotide sequence ID" value="NZ_UGYW01000002.1"/>
</dbReference>
<gene>
    <name evidence="20" type="primary">dgkA_2</name>
    <name evidence="20" type="ORF">NCTC11388_04311</name>
</gene>
<keyword evidence="9 17" id="KW-0067">ATP-binding</keyword>
<evidence type="ECO:0000313" key="20">
    <source>
        <dbReference type="EMBL" id="SUJ28384.1"/>
    </source>
</evidence>
<evidence type="ECO:0000256" key="6">
    <source>
        <dbReference type="ARBA" id="ARBA00022692"/>
    </source>
</evidence>
<sequence length="127" mass="13800">MGNLNNKLKLRIASFGYAIKGLKVLFREETNAQIHLLAAITAVILGLWLHISAMEWIAVCLCIGIVIAMEALNTAIEHMADMITLEQHPGIKRIKDVAAGAVLITAIAALIVGLIIFLPKIYNLLAM</sequence>
<feature type="binding site" evidence="16">
    <location>
        <position position="70"/>
    </location>
    <ligand>
        <name>substrate</name>
    </ligand>
</feature>
<reference evidence="20 21" key="1">
    <citation type="submission" date="2018-06" db="EMBL/GenBank/DDBJ databases">
        <authorList>
            <consortium name="Pathogen Informatics"/>
            <person name="Doyle S."/>
        </authorList>
    </citation>
    <scope>NUCLEOTIDE SEQUENCE [LARGE SCALE GENOMIC DNA]</scope>
    <source>
        <strain evidence="20 21">NCTC11388</strain>
    </source>
</reference>
<feature type="binding site" evidence="17">
    <location>
        <begin position="95"/>
        <end position="96"/>
    </location>
    <ligand>
        <name>ATP</name>
        <dbReference type="ChEBI" id="CHEBI:30616"/>
    </ligand>
</feature>